<keyword evidence="5" id="KW-0812">Transmembrane</keyword>
<dbReference type="PANTHER" id="PTHR30627:SF1">
    <property type="entry name" value="PEPTIDOGLYCAN D,D-TRANSPEPTIDASE FTSI"/>
    <property type="match status" value="1"/>
</dbReference>
<dbReference type="GO" id="GO:0071555">
    <property type="term" value="P:cell wall organization"/>
    <property type="evidence" value="ECO:0007669"/>
    <property type="project" value="TreeGrafter"/>
</dbReference>
<dbReference type="InterPro" id="IPR005311">
    <property type="entry name" value="PBP_dimer"/>
</dbReference>
<sequence length="682" mass="72106">MAERRGGSAAPRPPQKRRPAGARPSGGSGRDAASSAKTAATPTGRTPARKATQPRREPRPAARPATRRPSSGRGAPRRYRKTVRMPIGETRLRIRVFSILAAVAMVIVGGKAVFLQGIDSSAYAATAAEKMRYTQDLAAARGTITDRNGVVLATTEPAMIVSIDPKIVRTNGADERYPMTKRKIQEKDAAPNAVADLLVKHLGGKKSDYLKAIDTPDTRYKVVAKRVPAATYIALQADMKAGIDGDGKRPWYGVYSESDPIRVYPNRTVAASVIGFVNADGKGATGLEYALDSTLRGTPGKQMFESSTYGRIPMGDNTITPAVDGAAYELTIDSDVNWMAEQILANGMKKAGAKTGMAVAMDAKTGEILALVNNPSYDASNPGSADTADLGNRTVTMAYEPGSVQKVLTMAALADQGLVTADTRVEVPARIASGDRYVRDSFDHGTLKLTARGVVAQSSNIGTIMLARQMEKSTLSDYLAKFGLGSKPGSGLPGESTGQLPGGDMPDYTRDQISFGQGLSVNAVQMTAAVVAAVNGGIYHQPSIIASGTYADGTPVDVATPTSRRVISEEASAEVREMMEAVITLKEGREIPGYRTIGKSGTAQRYDADCKCYNGFTASFVGAAPAEDPQIVVYVVLDQPTNGNLGSQLALPVVNDILSMMLPRYNVAPSTTAAPDEPLTYD</sequence>
<comment type="similarity">
    <text evidence="2">Belongs to the transpeptidase family.</text>
</comment>
<dbReference type="AlphaFoldDB" id="A0A7H0H909"/>
<dbReference type="Gene3D" id="3.40.710.10">
    <property type="entry name" value="DD-peptidase/beta-lactamase superfamily"/>
    <property type="match status" value="1"/>
</dbReference>
<name>A0A7H0H909_9ACTN</name>
<dbReference type="InterPro" id="IPR001460">
    <property type="entry name" value="PCN-bd_Tpept"/>
</dbReference>
<dbReference type="SUPFAM" id="SSF56519">
    <property type="entry name" value="Penicillin binding protein dimerisation domain"/>
    <property type="match status" value="1"/>
</dbReference>
<dbReference type="InterPro" id="IPR050515">
    <property type="entry name" value="Beta-lactam/transpept"/>
</dbReference>
<dbReference type="PANTHER" id="PTHR30627">
    <property type="entry name" value="PEPTIDOGLYCAN D,D-TRANSPEPTIDASE"/>
    <property type="match status" value="1"/>
</dbReference>
<dbReference type="KEGG" id="tdf:H9L22_06835"/>
<evidence type="ECO:0000259" key="7">
    <source>
        <dbReference type="Pfam" id="PF03717"/>
    </source>
</evidence>
<dbReference type="GO" id="GO:0005886">
    <property type="term" value="C:plasma membrane"/>
    <property type="evidence" value="ECO:0007669"/>
    <property type="project" value="TreeGrafter"/>
</dbReference>
<evidence type="ECO:0000256" key="2">
    <source>
        <dbReference type="ARBA" id="ARBA00007171"/>
    </source>
</evidence>
<keyword evidence="3 5" id="KW-0472">Membrane</keyword>
<dbReference type="Proteomes" id="UP000516117">
    <property type="component" value="Chromosome"/>
</dbReference>
<feature type="transmembrane region" description="Helical" evidence="5">
    <location>
        <begin position="94"/>
        <end position="114"/>
    </location>
</feature>
<gene>
    <name evidence="8" type="ORF">H9L22_06835</name>
</gene>
<evidence type="ECO:0000256" key="4">
    <source>
        <dbReference type="SAM" id="MobiDB-lite"/>
    </source>
</evidence>
<evidence type="ECO:0000256" key="3">
    <source>
        <dbReference type="ARBA" id="ARBA00023136"/>
    </source>
</evidence>
<dbReference type="InterPro" id="IPR036138">
    <property type="entry name" value="PBP_dimer_sf"/>
</dbReference>
<dbReference type="Pfam" id="PF00905">
    <property type="entry name" value="Transpeptidase"/>
    <property type="match status" value="1"/>
</dbReference>
<protein>
    <submittedName>
        <fullName evidence="8">Penicillin-binding protein 2</fullName>
    </submittedName>
</protein>
<reference evidence="8 9" key="1">
    <citation type="submission" date="2020-08" db="EMBL/GenBank/DDBJ databases">
        <title>Genome sequence of Tessaracoccus defluvii JCM 17540T.</title>
        <authorList>
            <person name="Hyun D.-W."/>
            <person name="Bae J.-W."/>
        </authorList>
    </citation>
    <scope>NUCLEOTIDE SEQUENCE [LARGE SCALE GENOMIC DNA]</scope>
    <source>
        <strain evidence="8 9">JCM 17540</strain>
    </source>
</reference>
<evidence type="ECO:0000313" key="8">
    <source>
        <dbReference type="EMBL" id="QNP57025.1"/>
    </source>
</evidence>
<dbReference type="Pfam" id="PF03717">
    <property type="entry name" value="PBP_dimer"/>
    <property type="match status" value="1"/>
</dbReference>
<accession>A0A7H0H909</accession>
<feature type="compositionally biased region" description="Low complexity" evidence="4">
    <location>
        <begin position="30"/>
        <end position="51"/>
    </location>
</feature>
<feature type="region of interest" description="Disordered" evidence="4">
    <location>
        <begin position="1"/>
        <end position="82"/>
    </location>
</feature>
<feature type="compositionally biased region" description="Low complexity" evidence="4">
    <location>
        <begin position="62"/>
        <end position="74"/>
    </location>
</feature>
<dbReference type="Gene3D" id="3.90.1310.10">
    <property type="entry name" value="Penicillin-binding protein 2a (Domain 2)"/>
    <property type="match status" value="1"/>
</dbReference>
<feature type="domain" description="Penicillin-binding protein transpeptidase" evidence="6">
    <location>
        <begin position="356"/>
        <end position="658"/>
    </location>
</feature>
<dbReference type="EMBL" id="CP060789">
    <property type="protein sequence ID" value="QNP57025.1"/>
    <property type="molecule type" value="Genomic_DNA"/>
</dbReference>
<dbReference type="SUPFAM" id="SSF56601">
    <property type="entry name" value="beta-lactamase/transpeptidase-like"/>
    <property type="match status" value="1"/>
</dbReference>
<dbReference type="InterPro" id="IPR012338">
    <property type="entry name" value="Beta-lactam/transpept-like"/>
</dbReference>
<dbReference type="Gene3D" id="3.30.450.330">
    <property type="match status" value="1"/>
</dbReference>
<evidence type="ECO:0000259" key="6">
    <source>
        <dbReference type="Pfam" id="PF00905"/>
    </source>
</evidence>
<comment type="subcellular location">
    <subcellularLocation>
        <location evidence="1">Membrane</location>
    </subcellularLocation>
</comment>
<dbReference type="GO" id="GO:0008658">
    <property type="term" value="F:penicillin binding"/>
    <property type="evidence" value="ECO:0007669"/>
    <property type="project" value="InterPro"/>
</dbReference>
<evidence type="ECO:0000313" key="9">
    <source>
        <dbReference type="Proteomes" id="UP000516117"/>
    </source>
</evidence>
<evidence type="ECO:0000256" key="5">
    <source>
        <dbReference type="SAM" id="Phobius"/>
    </source>
</evidence>
<feature type="domain" description="Penicillin-binding protein dimerisation" evidence="7">
    <location>
        <begin position="138"/>
        <end position="312"/>
    </location>
</feature>
<keyword evidence="5" id="KW-1133">Transmembrane helix</keyword>
<keyword evidence="9" id="KW-1185">Reference proteome</keyword>
<organism evidence="8 9">
    <name type="scientific">Tessaracoccus defluvii</name>
    <dbReference type="NCBI Taxonomy" id="1285901"/>
    <lineage>
        <taxon>Bacteria</taxon>
        <taxon>Bacillati</taxon>
        <taxon>Actinomycetota</taxon>
        <taxon>Actinomycetes</taxon>
        <taxon>Propionibacteriales</taxon>
        <taxon>Propionibacteriaceae</taxon>
        <taxon>Tessaracoccus</taxon>
    </lineage>
</organism>
<evidence type="ECO:0000256" key="1">
    <source>
        <dbReference type="ARBA" id="ARBA00004370"/>
    </source>
</evidence>
<proteinExistence type="inferred from homology"/>